<dbReference type="Proteomes" id="UP000254797">
    <property type="component" value="Unassembled WGS sequence"/>
</dbReference>
<protein>
    <submittedName>
        <fullName evidence="2">Histidine triad protein</fullName>
    </submittedName>
</protein>
<dbReference type="InterPro" id="IPR023832">
    <property type="entry name" value="His_triad_protein"/>
</dbReference>
<dbReference type="RefSeq" id="WP_115245897.1">
    <property type="nucleotide sequence ID" value="NZ_UHFG01000004.1"/>
</dbReference>
<reference evidence="2 3" key="1">
    <citation type="submission" date="2018-06" db="EMBL/GenBank/DDBJ databases">
        <authorList>
            <consortium name="Pathogen Informatics"/>
            <person name="Doyle S."/>
        </authorList>
    </citation>
    <scope>NUCLEOTIDE SEQUENCE [LARGE SCALE GENOMIC DNA]</scope>
    <source>
        <strain evidence="2 3">NCTC4670</strain>
    </source>
</reference>
<feature type="region of interest" description="Disordered" evidence="1">
    <location>
        <begin position="48"/>
        <end position="75"/>
    </location>
</feature>
<proteinExistence type="predicted"/>
<sequence length="75" mass="8169">MAFSKRNKIIGTAAALVVLCSSFGYVLGKYQAEHTDNNTISYVTDKGKDKTQKTTLAADKSPDDISRKEGISKEL</sequence>
<dbReference type="EMBL" id="UHFG01000004">
    <property type="protein sequence ID" value="SUN48757.1"/>
    <property type="molecule type" value="Genomic_DNA"/>
</dbReference>
<accession>A0A380JVL2</accession>
<evidence type="ECO:0000313" key="2">
    <source>
        <dbReference type="EMBL" id="SUN48757.1"/>
    </source>
</evidence>
<dbReference type="NCBIfam" id="TIGR01363">
    <property type="entry name" value="strep_his_triad"/>
    <property type="match status" value="1"/>
</dbReference>
<evidence type="ECO:0000313" key="3">
    <source>
        <dbReference type="Proteomes" id="UP000254797"/>
    </source>
</evidence>
<organism evidence="2 3">
    <name type="scientific">Streptococcus dysgalactiae subsp. dysgalactiae</name>
    <dbReference type="NCBI Taxonomy" id="99822"/>
    <lineage>
        <taxon>Bacteria</taxon>
        <taxon>Bacillati</taxon>
        <taxon>Bacillota</taxon>
        <taxon>Bacilli</taxon>
        <taxon>Lactobacillales</taxon>
        <taxon>Streptococcaceae</taxon>
        <taxon>Streptococcus</taxon>
    </lineage>
</organism>
<feature type="compositionally biased region" description="Basic and acidic residues" evidence="1">
    <location>
        <begin position="60"/>
        <end position="75"/>
    </location>
</feature>
<name>A0A380JVL2_STRDY</name>
<evidence type="ECO:0000256" key="1">
    <source>
        <dbReference type="SAM" id="MobiDB-lite"/>
    </source>
</evidence>
<dbReference type="AlphaFoldDB" id="A0A380JVL2"/>
<gene>
    <name evidence="2" type="ORF">NCTC4670_00680</name>
</gene>